<dbReference type="AlphaFoldDB" id="A0A380C3C5"/>
<dbReference type="OrthoDB" id="255482at2"/>
<evidence type="ECO:0000313" key="7">
    <source>
        <dbReference type="EMBL" id="SUJ11335.1"/>
    </source>
</evidence>
<dbReference type="InterPro" id="IPR018385">
    <property type="entry name" value="C4_dicarb_anaerob_car-like"/>
</dbReference>
<dbReference type="PANTHER" id="PTHR43652">
    <property type="entry name" value="BASIC AMINO ACID ANTIPORTER YFCC-RELATED"/>
    <property type="match status" value="1"/>
</dbReference>
<keyword evidence="2" id="KW-1003">Cell membrane</keyword>
<dbReference type="InterPro" id="IPR051679">
    <property type="entry name" value="DASS-Related_Transporters"/>
</dbReference>
<evidence type="ECO:0000256" key="4">
    <source>
        <dbReference type="ARBA" id="ARBA00022989"/>
    </source>
</evidence>
<feature type="transmembrane region" description="Helical" evidence="6">
    <location>
        <begin position="98"/>
        <end position="118"/>
    </location>
</feature>
<feature type="transmembrane region" description="Helical" evidence="6">
    <location>
        <begin position="344"/>
        <end position="361"/>
    </location>
</feature>
<gene>
    <name evidence="7" type="ORF">NCTC12413_00568</name>
</gene>
<keyword evidence="5 6" id="KW-0472">Membrane</keyword>
<evidence type="ECO:0000256" key="1">
    <source>
        <dbReference type="ARBA" id="ARBA00004651"/>
    </source>
</evidence>
<dbReference type="GO" id="GO:0005886">
    <property type="term" value="C:plasma membrane"/>
    <property type="evidence" value="ECO:0007669"/>
    <property type="project" value="UniProtKB-SubCell"/>
</dbReference>
<protein>
    <submittedName>
        <fullName evidence="7">Short-chain fatty acids transporter</fullName>
    </submittedName>
</protein>
<sequence>MLNSSSTTSNNNNVSNYSKTEKVSTVSKVQRRFKLPHVLIMMLIMMMFACLLTYIIPAGEFNTQKNGTIIEGTYHQITQNPVNPIYAITLLLDGGIQAAQTVTLLLFVGGSIGGILYLDSVKKVTNYLIFRFEHAGAVPLVTGLFLLMAFIGFFVGGDQMIVFVTLGVILAKRLKLDPIMALAMTFLPLYMAFSVSPSGMAKLGQIVYPEVPMYSGYGGRAIMYSVFLIVTLIYVLWYTRRIIKKPQSSAMPVEDWFGSDDNLEDAQTDNNDRHVTWRDLVVVALVVFTPIILAIGNSVLQWTERYGNGVFITIFMLSFILAYIVKRKNSETMVEGFIEGARPMLVVAFAIIMANTISVILEKGKILSTIVHTLTTQLDGASSGVVAILVFLVATVFNFLVPSGSGLMSVMIPILQPVTHTLGVNDQMLITTLSFGGGLGNLITPTLGATIGAIAIARANFGAWIKFMGPLFIIWLVIGSIILYIFTNVGWSGGI</sequence>
<keyword evidence="3 6" id="KW-0812">Transmembrane</keyword>
<feature type="transmembrane region" description="Helical" evidence="6">
    <location>
        <begin position="35"/>
        <end position="56"/>
    </location>
</feature>
<feature type="transmembrane region" description="Helical" evidence="6">
    <location>
        <begin position="138"/>
        <end position="171"/>
    </location>
</feature>
<feature type="transmembrane region" description="Helical" evidence="6">
    <location>
        <begin position="467"/>
        <end position="486"/>
    </location>
</feature>
<feature type="transmembrane region" description="Helical" evidence="6">
    <location>
        <begin position="280"/>
        <end position="300"/>
    </location>
</feature>
<comment type="subcellular location">
    <subcellularLocation>
        <location evidence="1">Cell membrane</location>
        <topology evidence="1">Multi-pass membrane protein</topology>
    </subcellularLocation>
</comment>
<evidence type="ECO:0000256" key="6">
    <source>
        <dbReference type="SAM" id="Phobius"/>
    </source>
</evidence>
<feature type="transmembrane region" description="Helical" evidence="6">
    <location>
        <begin position="306"/>
        <end position="324"/>
    </location>
</feature>
<evidence type="ECO:0000256" key="5">
    <source>
        <dbReference type="ARBA" id="ARBA00023136"/>
    </source>
</evidence>
<feature type="transmembrane region" description="Helical" evidence="6">
    <location>
        <begin position="381"/>
        <end position="401"/>
    </location>
</feature>
<keyword evidence="4 6" id="KW-1133">Transmembrane helix</keyword>
<evidence type="ECO:0000256" key="3">
    <source>
        <dbReference type="ARBA" id="ARBA00022692"/>
    </source>
</evidence>
<accession>A0A380C3C5</accession>
<feature type="transmembrane region" description="Helical" evidence="6">
    <location>
        <begin position="178"/>
        <end position="201"/>
    </location>
</feature>
<dbReference type="EMBL" id="UGZE01000001">
    <property type="protein sequence ID" value="SUJ11335.1"/>
    <property type="molecule type" value="Genomic_DNA"/>
</dbReference>
<reference evidence="7 8" key="1">
    <citation type="submission" date="2018-06" db="EMBL/GenBank/DDBJ databases">
        <authorList>
            <consortium name="Pathogen Informatics"/>
            <person name="Doyle S."/>
        </authorList>
    </citation>
    <scope>NUCLEOTIDE SEQUENCE [LARGE SCALE GENOMIC DNA]</scope>
    <source>
        <strain evidence="7 8">NCTC12413</strain>
    </source>
</reference>
<organism evidence="7 8">
    <name type="scientific">Staphylococcus arlettae</name>
    <dbReference type="NCBI Taxonomy" id="29378"/>
    <lineage>
        <taxon>Bacteria</taxon>
        <taxon>Bacillati</taxon>
        <taxon>Bacillota</taxon>
        <taxon>Bacilli</taxon>
        <taxon>Bacillales</taxon>
        <taxon>Staphylococcaceae</taxon>
        <taxon>Staphylococcus</taxon>
    </lineage>
</organism>
<dbReference type="Proteomes" id="UP000254956">
    <property type="component" value="Unassembled WGS sequence"/>
</dbReference>
<dbReference type="STRING" id="1212545.SARL_04903"/>
<evidence type="ECO:0000313" key="8">
    <source>
        <dbReference type="Proteomes" id="UP000254956"/>
    </source>
</evidence>
<name>A0A380C3C5_9STAP</name>
<proteinExistence type="predicted"/>
<feature type="transmembrane region" description="Helical" evidence="6">
    <location>
        <begin position="221"/>
        <end position="239"/>
    </location>
</feature>
<dbReference type="Pfam" id="PF03606">
    <property type="entry name" value="DcuC"/>
    <property type="match status" value="1"/>
</dbReference>
<evidence type="ECO:0000256" key="2">
    <source>
        <dbReference type="ARBA" id="ARBA00022475"/>
    </source>
</evidence>
<dbReference type="PANTHER" id="PTHR43652:SF2">
    <property type="entry name" value="BASIC AMINO ACID ANTIPORTER YFCC-RELATED"/>
    <property type="match status" value="1"/>
</dbReference>